<evidence type="ECO:0000313" key="2">
    <source>
        <dbReference type="EMBL" id="GFE41221.1"/>
    </source>
</evidence>
<keyword evidence="1" id="KW-1133">Transmembrane helix</keyword>
<accession>A0A640V2Q1</accession>
<name>A0A640V2Q1_9ACTN</name>
<dbReference type="Proteomes" id="UP000431826">
    <property type="component" value="Unassembled WGS sequence"/>
</dbReference>
<feature type="transmembrane region" description="Helical" evidence="1">
    <location>
        <begin position="43"/>
        <end position="62"/>
    </location>
</feature>
<sequence length="88" mass="8977">MPYSPQPAPSGQQSHPLVLHLFEIRPLAPPSTARSTVKAHSRLKIVVGAGCALLVFGLGVTVDGGGKKAADVPLCYEAAGCKQGTKAG</sequence>
<reference evidence="2 3" key="1">
    <citation type="submission" date="2019-12" db="EMBL/GenBank/DDBJ databases">
        <title>Whole genome shotgun sequence of Streptomyces tubercidicus NBRC 13090.</title>
        <authorList>
            <person name="Ichikawa N."/>
            <person name="Kimura A."/>
            <person name="Kitahashi Y."/>
            <person name="Komaki H."/>
            <person name="Tamura T."/>
        </authorList>
    </citation>
    <scope>NUCLEOTIDE SEQUENCE [LARGE SCALE GENOMIC DNA]</scope>
    <source>
        <strain evidence="2 3">NBRC 13090</strain>
    </source>
</reference>
<proteinExistence type="predicted"/>
<keyword evidence="3" id="KW-1185">Reference proteome</keyword>
<keyword evidence="1" id="KW-0812">Transmembrane</keyword>
<gene>
    <name evidence="2" type="ORF">Stube_58940</name>
</gene>
<evidence type="ECO:0000256" key="1">
    <source>
        <dbReference type="SAM" id="Phobius"/>
    </source>
</evidence>
<dbReference type="RefSeq" id="WP_159748119.1">
    <property type="nucleotide sequence ID" value="NZ_BLIR01000003.1"/>
</dbReference>
<keyword evidence="1" id="KW-0472">Membrane</keyword>
<dbReference type="EMBL" id="BLIR01000003">
    <property type="protein sequence ID" value="GFE41221.1"/>
    <property type="molecule type" value="Genomic_DNA"/>
</dbReference>
<comment type="caution">
    <text evidence="2">The sequence shown here is derived from an EMBL/GenBank/DDBJ whole genome shotgun (WGS) entry which is preliminary data.</text>
</comment>
<protein>
    <submittedName>
        <fullName evidence="2">Uncharacterized protein</fullName>
    </submittedName>
</protein>
<dbReference type="GeneID" id="96286956"/>
<dbReference type="AlphaFoldDB" id="A0A640V2Q1"/>
<organism evidence="2 3">
    <name type="scientific">Streptomyces tubercidicus</name>
    <dbReference type="NCBI Taxonomy" id="47759"/>
    <lineage>
        <taxon>Bacteria</taxon>
        <taxon>Bacillati</taxon>
        <taxon>Actinomycetota</taxon>
        <taxon>Actinomycetes</taxon>
        <taxon>Kitasatosporales</taxon>
        <taxon>Streptomycetaceae</taxon>
        <taxon>Streptomyces</taxon>
    </lineage>
</organism>
<evidence type="ECO:0000313" key="3">
    <source>
        <dbReference type="Proteomes" id="UP000431826"/>
    </source>
</evidence>